<keyword evidence="1" id="KW-0732">Signal</keyword>
<evidence type="ECO:0000313" key="3">
    <source>
        <dbReference type="Proteomes" id="UP001500827"/>
    </source>
</evidence>
<reference evidence="3" key="1">
    <citation type="journal article" date="2019" name="Int. J. Syst. Evol. Microbiol.">
        <title>The Global Catalogue of Microorganisms (GCM) 10K type strain sequencing project: providing services to taxonomists for standard genome sequencing and annotation.</title>
        <authorList>
            <consortium name="The Broad Institute Genomics Platform"/>
            <consortium name="The Broad Institute Genome Sequencing Center for Infectious Disease"/>
            <person name="Wu L."/>
            <person name="Ma J."/>
        </authorList>
    </citation>
    <scope>NUCLEOTIDE SEQUENCE [LARGE SCALE GENOMIC DNA]</scope>
    <source>
        <strain evidence="3">JCM 17543</strain>
    </source>
</reference>
<name>A0ABP7L5A3_9SPHN</name>
<sequence length="120" mass="12923">MRNFKLRSAAWLSAALLPSVASSQQIRGKLDSRSQATIRVSVSVMPTFTVNEDAEGVAGQMTALLNYKIASNVSSSLRYSVTEAELTEPNEAPGAGIPRSFDHLGDDASRVTRLIMIVPE</sequence>
<evidence type="ECO:0000256" key="1">
    <source>
        <dbReference type="SAM" id="SignalP"/>
    </source>
</evidence>
<organism evidence="2 3">
    <name type="scientific">Sphingomonas limnosediminicola</name>
    <dbReference type="NCBI Taxonomy" id="940133"/>
    <lineage>
        <taxon>Bacteria</taxon>
        <taxon>Pseudomonadati</taxon>
        <taxon>Pseudomonadota</taxon>
        <taxon>Alphaproteobacteria</taxon>
        <taxon>Sphingomonadales</taxon>
        <taxon>Sphingomonadaceae</taxon>
        <taxon>Sphingomonas</taxon>
    </lineage>
</organism>
<proteinExistence type="predicted"/>
<evidence type="ECO:0000313" key="2">
    <source>
        <dbReference type="EMBL" id="GAA3894458.1"/>
    </source>
</evidence>
<feature type="signal peptide" evidence="1">
    <location>
        <begin position="1"/>
        <end position="23"/>
    </location>
</feature>
<dbReference type="EMBL" id="BAABBM010000001">
    <property type="protein sequence ID" value="GAA3894458.1"/>
    <property type="molecule type" value="Genomic_DNA"/>
</dbReference>
<protein>
    <submittedName>
        <fullName evidence="2">Uncharacterized protein</fullName>
    </submittedName>
</protein>
<accession>A0ABP7L5A3</accession>
<keyword evidence="3" id="KW-1185">Reference proteome</keyword>
<comment type="caution">
    <text evidence="2">The sequence shown here is derived from an EMBL/GenBank/DDBJ whole genome shotgun (WGS) entry which is preliminary data.</text>
</comment>
<dbReference type="Proteomes" id="UP001500827">
    <property type="component" value="Unassembled WGS sequence"/>
</dbReference>
<feature type="chain" id="PRO_5047240624" evidence="1">
    <location>
        <begin position="24"/>
        <end position="120"/>
    </location>
</feature>
<gene>
    <name evidence="2" type="ORF">GCM10022276_12020</name>
</gene>